<organism evidence="2 3">
    <name type="scientific">Actinomycetospora aeridis</name>
    <dbReference type="NCBI Taxonomy" id="3129231"/>
    <lineage>
        <taxon>Bacteria</taxon>
        <taxon>Bacillati</taxon>
        <taxon>Actinomycetota</taxon>
        <taxon>Actinomycetes</taxon>
        <taxon>Pseudonocardiales</taxon>
        <taxon>Pseudonocardiaceae</taxon>
        <taxon>Actinomycetospora</taxon>
    </lineage>
</organism>
<evidence type="ECO:0000313" key="3">
    <source>
        <dbReference type="Proteomes" id="UP001370100"/>
    </source>
</evidence>
<dbReference type="PANTHER" id="PTHR36222:SF1">
    <property type="entry name" value="SERINE PROTEASE INHIBITOR RV3364C"/>
    <property type="match status" value="1"/>
</dbReference>
<dbReference type="InterPro" id="IPR004942">
    <property type="entry name" value="Roadblock/LAMTOR2_dom"/>
</dbReference>
<sequence length="142" mass="14327">MSAPTDSGLDWLLSEFARGTPGVRHVLVVSADGLRLAVSDGVDAHLADQLCAAVSGLVSLARGTATLLDAEPVTQTIVEMDGGYLFATSISLGSTLAVVTDRTADMGLVGYEMTLLASRVGHALTPGAHAGHPGPAGHPTGP</sequence>
<dbReference type="SMART" id="SM00960">
    <property type="entry name" value="Robl_LC7"/>
    <property type="match status" value="1"/>
</dbReference>
<dbReference type="Proteomes" id="UP001370100">
    <property type="component" value="Unassembled WGS sequence"/>
</dbReference>
<dbReference type="SUPFAM" id="SSF103196">
    <property type="entry name" value="Roadblock/LC7 domain"/>
    <property type="match status" value="1"/>
</dbReference>
<dbReference type="Pfam" id="PF03259">
    <property type="entry name" value="Robl_LC7"/>
    <property type="match status" value="1"/>
</dbReference>
<dbReference type="Gene3D" id="3.30.450.30">
    <property type="entry name" value="Dynein light chain 2a, cytoplasmic"/>
    <property type="match status" value="1"/>
</dbReference>
<keyword evidence="3" id="KW-1185">Reference proteome</keyword>
<proteinExistence type="predicted"/>
<comment type="caution">
    <text evidence="2">The sequence shown here is derived from an EMBL/GenBank/DDBJ whole genome shotgun (WGS) entry which is preliminary data.</text>
</comment>
<name>A0ABU8N497_9PSEU</name>
<feature type="domain" description="Roadblock/LAMTOR2" evidence="1">
    <location>
        <begin position="10"/>
        <end position="100"/>
    </location>
</feature>
<evidence type="ECO:0000313" key="2">
    <source>
        <dbReference type="EMBL" id="MEJ2887208.1"/>
    </source>
</evidence>
<gene>
    <name evidence="2" type="ORF">WCD41_12190</name>
</gene>
<protein>
    <submittedName>
        <fullName evidence="2">Roadblock/LC7 domain-containing protein</fullName>
    </submittedName>
</protein>
<reference evidence="2 3" key="1">
    <citation type="submission" date="2024-03" db="EMBL/GenBank/DDBJ databases">
        <title>Actinomycetospora sp. OC33-EN06, a novel actinomycete isolated from wild orchid (Aerides multiflora).</title>
        <authorList>
            <person name="Suriyachadkun C."/>
        </authorList>
    </citation>
    <scope>NUCLEOTIDE SEQUENCE [LARGE SCALE GENOMIC DNA]</scope>
    <source>
        <strain evidence="2 3">OC33-EN06</strain>
    </source>
</reference>
<accession>A0ABU8N497</accession>
<dbReference type="InterPro" id="IPR053141">
    <property type="entry name" value="Mycobact_SerProt_Inhib_Rv3364c"/>
</dbReference>
<dbReference type="RefSeq" id="WP_337713694.1">
    <property type="nucleotide sequence ID" value="NZ_JBBEGL010000003.1"/>
</dbReference>
<dbReference type="PANTHER" id="PTHR36222">
    <property type="entry name" value="SERINE PROTEASE INHIBITOR RV3364C"/>
    <property type="match status" value="1"/>
</dbReference>
<evidence type="ECO:0000259" key="1">
    <source>
        <dbReference type="SMART" id="SM00960"/>
    </source>
</evidence>
<dbReference type="EMBL" id="JBBEGL010000003">
    <property type="protein sequence ID" value="MEJ2887208.1"/>
    <property type="molecule type" value="Genomic_DNA"/>
</dbReference>